<proteinExistence type="predicted"/>
<keyword evidence="3" id="KW-1185">Reference proteome</keyword>
<keyword evidence="1" id="KW-0732">Signal</keyword>
<comment type="caution">
    <text evidence="2">The sequence shown here is derived from an EMBL/GenBank/DDBJ whole genome shotgun (WGS) entry which is preliminary data.</text>
</comment>
<feature type="signal peptide" evidence="1">
    <location>
        <begin position="1"/>
        <end position="25"/>
    </location>
</feature>
<evidence type="ECO:0000256" key="1">
    <source>
        <dbReference type="SAM" id="SignalP"/>
    </source>
</evidence>
<reference evidence="2" key="1">
    <citation type="submission" date="2021-03" db="EMBL/GenBank/DDBJ databases">
        <title>Revisited historic fungal species revealed as producer of novel bioactive compounds through whole genome sequencing and comparative genomics.</title>
        <authorList>
            <person name="Vignolle G.A."/>
            <person name="Hochenegger N."/>
            <person name="Mach R.L."/>
            <person name="Mach-Aigner A.R."/>
            <person name="Javad Rahimi M."/>
            <person name="Salim K.A."/>
            <person name="Chan C.M."/>
            <person name="Lim L.B.L."/>
            <person name="Cai F."/>
            <person name="Druzhinina I.S."/>
            <person name="U'Ren J.M."/>
            <person name="Derntl C."/>
        </authorList>
    </citation>
    <scope>NUCLEOTIDE SEQUENCE</scope>
    <source>
        <strain evidence="2">TUCIM 5799</strain>
    </source>
</reference>
<accession>A0A9P9WAR5</accession>
<evidence type="ECO:0000313" key="2">
    <source>
        <dbReference type="EMBL" id="KAI1855082.1"/>
    </source>
</evidence>
<dbReference type="EMBL" id="JAFIMR010000051">
    <property type="protein sequence ID" value="KAI1855082.1"/>
    <property type="molecule type" value="Genomic_DNA"/>
</dbReference>
<protein>
    <recommendedName>
        <fullName evidence="4">AA1-like domain-containing protein</fullName>
    </recommendedName>
</protein>
<gene>
    <name evidence="2" type="ORF">JX265_012270</name>
</gene>
<dbReference type="AlphaFoldDB" id="A0A9P9WAR5"/>
<name>A0A9P9WAR5_9PEZI</name>
<feature type="chain" id="PRO_5040430976" description="AA1-like domain-containing protein" evidence="1">
    <location>
        <begin position="26"/>
        <end position="202"/>
    </location>
</feature>
<dbReference type="Proteomes" id="UP000829685">
    <property type="component" value="Unassembled WGS sequence"/>
</dbReference>
<organism evidence="2 3">
    <name type="scientific">Neoarthrinium moseri</name>
    <dbReference type="NCBI Taxonomy" id="1658444"/>
    <lineage>
        <taxon>Eukaryota</taxon>
        <taxon>Fungi</taxon>
        <taxon>Dikarya</taxon>
        <taxon>Ascomycota</taxon>
        <taxon>Pezizomycotina</taxon>
        <taxon>Sordariomycetes</taxon>
        <taxon>Xylariomycetidae</taxon>
        <taxon>Amphisphaeriales</taxon>
        <taxon>Apiosporaceae</taxon>
        <taxon>Neoarthrinium</taxon>
    </lineage>
</organism>
<sequence>MSRLTRTASVVALLWHATAVISVEADSSLAPPGHDFPLCSARSEQPTSFRIRNLEYSHEKASPAAHLEFDLLNNSNNLTRHCSMADASFVAAGGQVKSEAWTACDNADVVKIPEAYDVTTLVRFDRASVNLVVNQTWYCDDVNPEYPIGFHGTSDDKVQNFTCISTDTVENCSAPDFGAYLWVYDRFDLPPYALEGLSPGRS</sequence>
<evidence type="ECO:0000313" key="3">
    <source>
        <dbReference type="Proteomes" id="UP000829685"/>
    </source>
</evidence>
<evidence type="ECO:0008006" key="4">
    <source>
        <dbReference type="Google" id="ProtNLM"/>
    </source>
</evidence>